<dbReference type="PANTHER" id="PTHR35787:SF1">
    <property type="entry name" value="GLYCEROL UPTAKE OPERON ANTITERMINATOR REGULATORY PROTEIN"/>
    <property type="match status" value="1"/>
</dbReference>
<proteinExistence type="predicted"/>
<dbReference type="InterPro" id="IPR006699">
    <property type="entry name" value="GlpP"/>
</dbReference>
<dbReference type="SUPFAM" id="SSF110391">
    <property type="entry name" value="GlpP-like"/>
    <property type="match status" value="1"/>
</dbReference>
<dbReference type="Pfam" id="PF04309">
    <property type="entry name" value="G3P_antiterm"/>
    <property type="match status" value="1"/>
</dbReference>
<organism evidence="2 3">
    <name type="scientific">Kroppenstedtia guangzhouensis</name>
    <dbReference type="NCBI Taxonomy" id="1274356"/>
    <lineage>
        <taxon>Bacteria</taxon>
        <taxon>Bacillati</taxon>
        <taxon>Bacillota</taxon>
        <taxon>Bacilli</taxon>
        <taxon>Bacillales</taxon>
        <taxon>Thermoactinomycetaceae</taxon>
        <taxon>Kroppenstedtia</taxon>
    </lineage>
</organism>
<evidence type="ECO:0000256" key="1">
    <source>
        <dbReference type="PIRNR" id="PIRNR016897"/>
    </source>
</evidence>
<reference evidence="3" key="1">
    <citation type="journal article" date="2019" name="Int. J. Syst. Evol. Microbiol.">
        <title>The Global Catalogue of Microorganisms (GCM) 10K type strain sequencing project: providing services to taxonomists for standard genome sequencing and annotation.</title>
        <authorList>
            <consortium name="The Broad Institute Genomics Platform"/>
            <consortium name="The Broad Institute Genome Sequencing Center for Infectious Disease"/>
            <person name="Wu L."/>
            <person name="Ma J."/>
        </authorList>
    </citation>
    <scope>NUCLEOTIDE SEQUENCE [LARGE SCALE GENOMIC DNA]</scope>
    <source>
        <strain evidence="3">CGMCC 1.12404</strain>
    </source>
</reference>
<dbReference type="PIRSF" id="PIRSF016897">
    <property type="entry name" value="GlpP"/>
    <property type="match status" value="1"/>
</dbReference>
<sequence length="193" mass="21654">MGFQEGIRRHPVIAAVRNEEELKRLENSRPQVCFLLFGDINTLPSMVSQVRRMGKQVYLHLDLAQGFSNDRAALKYIHKEIKPDGVVSTRTHLVRNAREEGLFVIQRLFIPDTMSVETGKHLLKQSKADAVEVMPGIVPDWVYDELRRKRDLPIVAGGLLRQAGDVIQALQNGASAVSVSGGDLWNLDIQMKS</sequence>
<comment type="function">
    <text evidence="1">Regulates expression of the glpD operon. In the presence of glycerol 3-phosphate (G3P) causes antitermination of transcription of glpD at the inverted repeat of the leader region to enhance its transcription. Binds and stabilizes glpD leader mRNA.</text>
</comment>
<dbReference type="EMBL" id="BMEX01000001">
    <property type="protein sequence ID" value="GGA33025.1"/>
    <property type="molecule type" value="Genomic_DNA"/>
</dbReference>
<gene>
    <name evidence="2" type="ORF">GCM10007416_02150</name>
</gene>
<keyword evidence="1" id="KW-0804">Transcription</keyword>
<dbReference type="InterPro" id="IPR013785">
    <property type="entry name" value="Aldolase_TIM"/>
</dbReference>
<protein>
    <recommendedName>
        <fullName evidence="1">Glycerol uptake operon antiterminator regulatory protein</fullName>
    </recommendedName>
</protein>
<comment type="caution">
    <text evidence="2">The sequence shown here is derived from an EMBL/GenBank/DDBJ whole genome shotgun (WGS) entry which is preliminary data.</text>
</comment>
<keyword evidence="3" id="KW-1185">Reference proteome</keyword>
<keyword evidence="1" id="KW-0805">Transcription regulation</keyword>
<evidence type="ECO:0000313" key="3">
    <source>
        <dbReference type="Proteomes" id="UP000617979"/>
    </source>
</evidence>
<name>A0ABQ1FYG6_9BACL</name>
<dbReference type="Gene3D" id="3.20.20.70">
    <property type="entry name" value="Aldolase class I"/>
    <property type="match status" value="1"/>
</dbReference>
<dbReference type="Proteomes" id="UP000617979">
    <property type="component" value="Unassembled WGS sequence"/>
</dbReference>
<dbReference type="PANTHER" id="PTHR35787">
    <property type="entry name" value="GLYCEROL UPTAKE OPERON ANTITERMINATOR REGULATORY PROTEIN"/>
    <property type="match status" value="1"/>
</dbReference>
<keyword evidence="1" id="KW-0694">RNA-binding</keyword>
<keyword evidence="1" id="KW-0319">Glycerol metabolism</keyword>
<dbReference type="RefSeq" id="WP_188428909.1">
    <property type="nucleotide sequence ID" value="NZ_BMEX01000001.1"/>
</dbReference>
<accession>A0ABQ1FYG6</accession>
<evidence type="ECO:0000313" key="2">
    <source>
        <dbReference type="EMBL" id="GGA33025.1"/>
    </source>
</evidence>